<dbReference type="RefSeq" id="WP_249312623.1">
    <property type="nucleotide sequence ID" value="NZ_JACRSU010000003.1"/>
</dbReference>
<dbReference type="AlphaFoldDB" id="A0A926DL31"/>
<gene>
    <name evidence="2" type="ORF">H8698_08045</name>
</gene>
<dbReference type="Gene3D" id="3.40.50.300">
    <property type="entry name" value="P-loop containing nucleotide triphosphate hydrolases"/>
    <property type="match status" value="1"/>
</dbReference>
<dbReference type="InterPro" id="IPR027417">
    <property type="entry name" value="P-loop_NTPase"/>
</dbReference>
<dbReference type="GO" id="GO:0006260">
    <property type="term" value="P:DNA replication"/>
    <property type="evidence" value="ECO:0007669"/>
    <property type="project" value="TreeGrafter"/>
</dbReference>
<protein>
    <submittedName>
        <fullName evidence="2">ATP-binding protein</fullName>
    </submittedName>
</protein>
<organism evidence="2 3">
    <name type="scientific">Congzhengia minquanensis</name>
    <dbReference type="NCBI Taxonomy" id="2763657"/>
    <lineage>
        <taxon>Bacteria</taxon>
        <taxon>Bacillati</taxon>
        <taxon>Bacillota</taxon>
        <taxon>Clostridia</taxon>
        <taxon>Eubacteriales</taxon>
        <taxon>Oscillospiraceae</taxon>
        <taxon>Congzhengia</taxon>
    </lineage>
</organism>
<dbReference type="Pfam" id="PF01695">
    <property type="entry name" value="IstB_IS21"/>
    <property type="match status" value="1"/>
</dbReference>
<dbReference type="EMBL" id="JACRSU010000003">
    <property type="protein sequence ID" value="MBC8540925.1"/>
    <property type="molecule type" value="Genomic_DNA"/>
</dbReference>
<evidence type="ECO:0000259" key="1">
    <source>
        <dbReference type="Pfam" id="PF01695"/>
    </source>
</evidence>
<dbReference type="InterPro" id="IPR002611">
    <property type="entry name" value="IstB_ATP-bd"/>
</dbReference>
<dbReference type="GO" id="GO:0005524">
    <property type="term" value="F:ATP binding"/>
    <property type="evidence" value="ECO:0007669"/>
    <property type="project" value="UniProtKB-KW"/>
</dbReference>
<comment type="caution">
    <text evidence="2">The sequence shown here is derived from an EMBL/GenBank/DDBJ whole genome shotgun (WGS) entry which is preliminary data.</text>
</comment>
<reference evidence="2" key="1">
    <citation type="submission" date="2020-08" db="EMBL/GenBank/DDBJ databases">
        <title>Genome public.</title>
        <authorList>
            <person name="Liu C."/>
            <person name="Sun Q."/>
        </authorList>
    </citation>
    <scope>NUCLEOTIDE SEQUENCE</scope>
    <source>
        <strain evidence="2">H8</strain>
    </source>
</reference>
<dbReference type="Proteomes" id="UP000611762">
    <property type="component" value="Unassembled WGS sequence"/>
</dbReference>
<evidence type="ECO:0000313" key="2">
    <source>
        <dbReference type="EMBL" id="MBC8540925.1"/>
    </source>
</evidence>
<keyword evidence="2" id="KW-0067">ATP-binding</keyword>
<dbReference type="PANTHER" id="PTHR30050">
    <property type="entry name" value="CHROMOSOMAL REPLICATION INITIATOR PROTEIN DNAA"/>
    <property type="match status" value="1"/>
</dbReference>
<feature type="domain" description="IstB-like ATP-binding" evidence="1">
    <location>
        <begin position="149"/>
        <end position="258"/>
    </location>
</feature>
<dbReference type="PANTHER" id="PTHR30050:SF4">
    <property type="entry name" value="ATP-BINDING PROTEIN RV3427C IN INSERTION SEQUENCE-RELATED"/>
    <property type="match status" value="1"/>
</dbReference>
<name>A0A926DL31_9FIRM</name>
<sequence length="258" mass="29342">MNGNVEYCPNCGRQLEYFQPTPICKVIQRTCVCYYEQKEKELATGTIRAREHMRKLSGLPIGYIEKTFDNFEPRNNDEAICKSLSTEFADKDYSNTGLWFVMAGTVGTGKTHISAAIINRMIDNCAIDENIARQFVPLGGFGNITPPCKYIRCTDLIAGVKERMVDNTATDFETICKNTAVLILDDFGVTRTTEWNQDLFYRILDHRYINEKPTVISTNLSVEELKSAFGERTYDRIKDMCKLPVIITGESHRGKEKS</sequence>
<keyword evidence="3" id="KW-1185">Reference proteome</keyword>
<proteinExistence type="predicted"/>
<accession>A0A926DL31</accession>
<evidence type="ECO:0000313" key="3">
    <source>
        <dbReference type="Proteomes" id="UP000611762"/>
    </source>
</evidence>
<keyword evidence="2" id="KW-0547">Nucleotide-binding</keyword>
<dbReference type="SUPFAM" id="SSF52540">
    <property type="entry name" value="P-loop containing nucleoside triphosphate hydrolases"/>
    <property type="match status" value="1"/>
</dbReference>